<feature type="domain" description="GGDEF" evidence="1">
    <location>
        <begin position="533"/>
        <end position="662"/>
    </location>
</feature>
<dbReference type="CDD" id="cd01949">
    <property type="entry name" value="GGDEF"/>
    <property type="match status" value="1"/>
</dbReference>
<dbReference type="PANTHER" id="PTHR45138:SF9">
    <property type="entry name" value="DIGUANYLATE CYCLASE DGCM-RELATED"/>
    <property type="match status" value="1"/>
</dbReference>
<dbReference type="Pfam" id="PF13185">
    <property type="entry name" value="GAF_2"/>
    <property type="match status" value="1"/>
</dbReference>
<evidence type="ECO:0000313" key="2">
    <source>
        <dbReference type="EMBL" id="MBD7967822.1"/>
    </source>
</evidence>
<dbReference type="InterPro" id="IPR000160">
    <property type="entry name" value="GGDEF_dom"/>
</dbReference>
<organism evidence="2 3">
    <name type="scientific">Paenibacillus gallinarum</name>
    <dbReference type="NCBI Taxonomy" id="2762232"/>
    <lineage>
        <taxon>Bacteria</taxon>
        <taxon>Bacillati</taxon>
        <taxon>Bacillota</taxon>
        <taxon>Bacilli</taxon>
        <taxon>Bacillales</taxon>
        <taxon>Paenibacillaceae</taxon>
        <taxon>Paenibacillus</taxon>
    </lineage>
</organism>
<keyword evidence="3" id="KW-1185">Reference proteome</keyword>
<dbReference type="SMART" id="SM00065">
    <property type="entry name" value="GAF"/>
    <property type="match status" value="1"/>
</dbReference>
<dbReference type="Gene3D" id="3.30.450.40">
    <property type="match status" value="1"/>
</dbReference>
<dbReference type="InterPro" id="IPR003018">
    <property type="entry name" value="GAF"/>
</dbReference>
<accession>A0ABR8SWD7</accession>
<dbReference type="NCBIfam" id="TIGR00254">
    <property type="entry name" value="GGDEF"/>
    <property type="match status" value="1"/>
</dbReference>
<name>A0ABR8SWD7_9BACL</name>
<dbReference type="PANTHER" id="PTHR45138">
    <property type="entry name" value="REGULATORY COMPONENTS OF SENSORY TRANSDUCTION SYSTEM"/>
    <property type="match status" value="1"/>
</dbReference>
<reference evidence="2 3" key="1">
    <citation type="submission" date="2020-08" db="EMBL/GenBank/DDBJ databases">
        <title>A Genomic Blueprint of the Chicken Gut Microbiome.</title>
        <authorList>
            <person name="Gilroy R."/>
            <person name="Ravi A."/>
            <person name="Getino M."/>
            <person name="Pursley I."/>
            <person name="Horton D.L."/>
            <person name="Alikhan N.-F."/>
            <person name="Baker D."/>
            <person name="Gharbi K."/>
            <person name="Hall N."/>
            <person name="Watson M."/>
            <person name="Adriaenssens E.M."/>
            <person name="Foster-Nyarko E."/>
            <person name="Jarju S."/>
            <person name="Secka A."/>
            <person name="Antonio M."/>
            <person name="Oren A."/>
            <person name="Chaudhuri R."/>
            <person name="La Ragione R.M."/>
            <person name="Hildebrand F."/>
            <person name="Pallen M.J."/>
        </authorList>
    </citation>
    <scope>NUCLEOTIDE SEQUENCE [LARGE SCALE GENOMIC DNA]</scope>
    <source>
        <strain evidence="2 3">Sa2BVA9</strain>
    </source>
</reference>
<dbReference type="PROSITE" id="PS50887">
    <property type="entry name" value="GGDEF"/>
    <property type="match status" value="1"/>
</dbReference>
<dbReference type="Gene3D" id="3.30.70.270">
    <property type="match status" value="1"/>
</dbReference>
<dbReference type="Proteomes" id="UP000608071">
    <property type="component" value="Unassembled WGS sequence"/>
</dbReference>
<sequence>MTEQLHTTFYNARNSKNSDRGIQTFTPPLLHEEQGYRNEKDEWLNHLDVSTFDSAYNDRLLREAFKEWNHEVQCIPSLKHSVFSLWNSNKLCVAKNGELFSPIKEAVFQVLEQEDADIKLYPKQSTRSEYEHYYLYTIPLKTRVEGKQLGVLCVAVPGIREGILEVLEAAKLFYQSSFYRHFEHRFLSNLLDIHKTTEKENRRRSILFQIVQRMHDRMDVQTVLEEVFDSVAFLFPAARLTLYMSQDGITEDPRIKPLYLQGQYNPVCAMAYTEERMISQPLGLEEYEFGIPFRGKQGTYGVFHIETPSELIEDVDIQLIVMMADTAGTAYENAKMHQQSNTLIQELRMIDELTKKINQSLQLADIYEYAVQQLMRIFKAKACCILKLDPEDQQFRVLNSTLPSLGQEKYSLYGISGEVYRTGEPIIIFDYEKHSGPRSILMDITNSKSMMAVPLRINGQVEGAILVTHQNKQFFSYDNFRFMDMLGVHIGLAVTNATLHAEVKRLATVDALTGLYVRHYVDRMIEERQSSDFCGSLIVIDLDDFKQVNDSYGHQIGDQVLTQVSDVIRESGGPDDLCARWGGEEMAIYLPQVSAQQAFFIAENIRVQISRRTSPSITVSCGIGEWCWLDDQVSVESLFYRADMALYEAKNSGRNRVCIENKNMYR</sequence>
<evidence type="ECO:0000313" key="3">
    <source>
        <dbReference type="Proteomes" id="UP000608071"/>
    </source>
</evidence>
<dbReference type="InterPro" id="IPR029016">
    <property type="entry name" value="GAF-like_dom_sf"/>
</dbReference>
<comment type="caution">
    <text evidence="2">The sequence shown here is derived from an EMBL/GenBank/DDBJ whole genome shotgun (WGS) entry which is preliminary data.</text>
</comment>
<dbReference type="InterPro" id="IPR029787">
    <property type="entry name" value="Nucleotide_cyclase"/>
</dbReference>
<evidence type="ECO:0000259" key="1">
    <source>
        <dbReference type="PROSITE" id="PS50887"/>
    </source>
</evidence>
<dbReference type="EMBL" id="JACSQL010000002">
    <property type="protein sequence ID" value="MBD7967822.1"/>
    <property type="molecule type" value="Genomic_DNA"/>
</dbReference>
<proteinExistence type="predicted"/>
<dbReference type="SUPFAM" id="SSF55073">
    <property type="entry name" value="Nucleotide cyclase"/>
    <property type="match status" value="1"/>
</dbReference>
<dbReference type="InterPro" id="IPR043128">
    <property type="entry name" value="Rev_trsase/Diguanyl_cyclase"/>
</dbReference>
<dbReference type="RefSeq" id="WP_191799057.1">
    <property type="nucleotide sequence ID" value="NZ_JACSQL010000002.1"/>
</dbReference>
<dbReference type="InterPro" id="IPR050469">
    <property type="entry name" value="Diguanylate_Cyclase"/>
</dbReference>
<gene>
    <name evidence="2" type="ORF">H9647_07095</name>
</gene>
<dbReference type="SMART" id="SM00267">
    <property type="entry name" value="GGDEF"/>
    <property type="match status" value="1"/>
</dbReference>
<protein>
    <submittedName>
        <fullName evidence="2">Sensor domain-containing diguanylate cyclase</fullName>
    </submittedName>
</protein>
<dbReference type="SUPFAM" id="SSF55781">
    <property type="entry name" value="GAF domain-like"/>
    <property type="match status" value="2"/>
</dbReference>
<dbReference type="Pfam" id="PF00990">
    <property type="entry name" value="GGDEF"/>
    <property type="match status" value="1"/>
</dbReference>